<dbReference type="SUPFAM" id="SSF52540">
    <property type="entry name" value="P-loop containing nucleoside triphosphate hydrolases"/>
    <property type="match status" value="1"/>
</dbReference>
<proteinExistence type="inferred from homology"/>
<dbReference type="Gene3D" id="1.20.272.10">
    <property type="match status" value="1"/>
</dbReference>
<name>A0A9D2QXZ3_9FIRM</name>
<dbReference type="Gene3D" id="1.10.8.60">
    <property type="match status" value="1"/>
</dbReference>
<accession>A0A9D2QXZ3</accession>
<reference evidence="11" key="1">
    <citation type="journal article" date="2021" name="PeerJ">
        <title>Extensive microbial diversity within the chicken gut microbiome revealed by metagenomics and culture.</title>
        <authorList>
            <person name="Gilroy R."/>
            <person name="Ravi A."/>
            <person name="Getino M."/>
            <person name="Pursley I."/>
            <person name="Horton D.L."/>
            <person name="Alikhan N.F."/>
            <person name="Baker D."/>
            <person name="Gharbi K."/>
            <person name="Hall N."/>
            <person name="Watson M."/>
            <person name="Adriaenssens E.M."/>
            <person name="Foster-Nyarko E."/>
            <person name="Jarju S."/>
            <person name="Secka A."/>
            <person name="Antonio M."/>
            <person name="Oren A."/>
            <person name="Chaudhuri R.R."/>
            <person name="La Ragione R."/>
            <person name="Hildebrand F."/>
            <person name="Pallen M.J."/>
        </authorList>
    </citation>
    <scope>NUCLEOTIDE SEQUENCE</scope>
    <source>
        <strain evidence="11">ChiHjej8B7-25341</strain>
    </source>
</reference>
<evidence type="ECO:0000313" key="12">
    <source>
        <dbReference type="Proteomes" id="UP000823851"/>
    </source>
</evidence>
<reference evidence="11" key="2">
    <citation type="submission" date="2021-04" db="EMBL/GenBank/DDBJ databases">
        <authorList>
            <person name="Gilroy R."/>
        </authorList>
    </citation>
    <scope>NUCLEOTIDE SEQUENCE</scope>
    <source>
        <strain evidence="11">ChiHjej8B7-25341</strain>
    </source>
</reference>
<dbReference type="InterPro" id="IPR048466">
    <property type="entry name" value="DNA_pol3_delta-like_C"/>
</dbReference>
<sequence length="336" mass="38088">MKQLLEDIKTGQFRQAYLLYGQEAYLRNQYRDRLKAAMADEGDTMNVSSFQGKDINPAQIIDLAETMPFFAERRVILIQDSGWFKKGGDALADYLKAPSPTAFFLFNEAETDKRSRLFKAVKEAGCAVEFGEQDETTLKRWILGRVKKESKMISQAGLELFLQKTGSDMENIDRELEKLFCYTLKKDVITEADIEAVCTQQLSGKIFDMIEAVAAGRQKEALELYYDLLALKEPPMRILFLIGRQFSLLVQVKELRAKGYDNRRIGEKTGLHGFIAGKYVNQASRFEMGSLKEALADCVKTDEAVKNGRLNDRLGVEVLIIRCSGISGRKTEIKKK</sequence>
<keyword evidence="3 11" id="KW-0808">Transferase</keyword>
<dbReference type="SUPFAM" id="SSF48019">
    <property type="entry name" value="post-AAA+ oligomerization domain-like"/>
    <property type="match status" value="1"/>
</dbReference>
<protein>
    <recommendedName>
        <fullName evidence="2">DNA polymerase III subunit delta</fullName>
        <ecNumber evidence="1">2.7.7.7</ecNumber>
    </recommendedName>
</protein>
<dbReference type="InterPro" id="IPR027417">
    <property type="entry name" value="P-loop_NTPase"/>
</dbReference>
<evidence type="ECO:0000256" key="6">
    <source>
        <dbReference type="ARBA" id="ARBA00022932"/>
    </source>
</evidence>
<keyword evidence="6" id="KW-0239">DNA-directed DNA polymerase</keyword>
<keyword evidence="4 11" id="KW-0548">Nucleotidyltransferase</keyword>
<evidence type="ECO:0000256" key="8">
    <source>
        <dbReference type="ARBA" id="ARBA00049244"/>
    </source>
</evidence>
<dbReference type="GO" id="GO:0009360">
    <property type="term" value="C:DNA polymerase III complex"/>
    <property type="evidence" value="ECO:0007669"/>
    <property type="project" value="InterPro"/>
</dbReference>
<evidence type="ECO:0000256" key="1">
    <source>
        <dbReference type="ARBA" id="ARBA00012417"/>
    </source>
</evidence>
<dbReference type="AlphaFoldDB" id="A0A9D2QXZ3"/>
<feature type="domain" description="DNA polymerase III delta N-terminal" evidence="9">
    <location>
        <begin position="17"/>
        <end position="129"/>
    </location>
</feature>
<evidence type="ECO:0000256" key="3">
    <source>
        <dbReference type="ARBA" id="ARBA00022679"/>
    </source>
</evidence>
<comment type="similarity">
    <text evidence="7">Belongs to the DNA polymerase HolA subunit family.</text>
</comment>
<dbReference type="GO" id="GO:0003887">
    <property type="term" value="F:DNA-directed DNA polymerase activity"/>
    <property type="evidence" value="ECO:0007669"/>
    <property type="project" value="UniProtKB-KW"/>
</dbReference>
<feature type="domain" description="DNA polymerase III delta subunit-like C-terminal" evidence="10">
    <location>
        <begin position="205"/>
        <end position="322"/>
    </location>
</feature>
<evidence type="ECO:0000256" key="4">
    <source>
        <dbReference type="ARBA" id="ARBA00022695"/>
    </source>
</evidence>
<evidence type="ECO:0000256" key="5">
    <source>
        <dbReference type="ARBA" id="ARBA00022705"/>
    </source>
</evidence>
<dbReference type="InterPro" id="IPR008921">
    <property type="entry name" value="DNA_pol3_clamp-load_cplx_C"/>
</dbReference>
<dbReference type="GO" id="GO:0006261">
    <property type="term" value="P:DNA-templated DNA replication"/>
    <property type="evidence" value="ECO:0007669"/>
    <property type="project" value="TreeGrafter"/>
</dbReference>
<dbReference type="Pfam" id="PF06144">
    <property type="entry name" value="DNA_pol3_delta"/>
    <property type="match status" value="1"/>
</dbReference>
<dbReference type="PANTHER" id="PTHR34388:SF1">
    <property type="entry name" value="DNA POLYMERASE III SUBUNIT DELTA"/>
    <property type="match status" value="1"/>
</dbReference>
<dbReference type="PANTHER" id="PTHR34388">
    <property type="entry name" value="DNA POLYMERASE III SUBUNIT DELTA"/>
    <property type="match status" value="1"/>
</dbReference>
<dbReference type="InterPro" id="IPR010372">
    <property type="entry name" value="DNA_pol3_delta_N"/>
</dbReference>
<dbReference type="EMBL" id="DWUW01000205">
    <property type="protein sequence ID" value="HJD31740.1"/>
    <property type="molecule type" value="Genomic_DNA"/>
</dbReference>
<dbReference type="Pfam" id="PF21694">
    <property type="entry name" value="DNA_pol3_delta_C"/>
    <property type="match status" value="1"/>
</dbReference>
<gene>
    <name evidence="11" type="primary">holA</name>
    <name evidence="11" type="ORF">H9912_07335</name>
</gene>
<evidence type="ECO:0000256" key="2">
    <source>
        <dbReference type="ARBA" id="ARBA00017703"/>
    </source>
</evidence>
<dbReference type="EC" id="2.7.7.7" evidence="1"/>
<dbReference type="Gene3D" id="3.40.50.300">
    <property type="entry name" value="P-loop containing nucleotide triphosphate hydrolases"/>
    <property type="match status" value="1"/>
</dbReference>
<evidence type="ECO:0000259" key="10">
    <source>
        <dbReference type="Pfam" id="PF21694"/>
    </source>
</evidence>
<dbReference type="NCBIfam" id="TIGR01128">
    <property type="entry name" value="holA"/>
    <property type="match status" value="1"/>
</dbReference>
<keyword evidence="5" id="KW-0235">DNA replication</keyword>
<evidence type="ECO:0000259" key="9">
    <source>
        <dbReference type="Pfam" id="PF06144"/>
    </source>
</evidence>
<evidence type="ECO:0000313" key="11">
    <source>
        <dbReference type="EMBL" id="HJD31740.1"/>
    </source>
</evidence>
<dbReference type="InterPro" id="IPR005790">
    <property type="entry name" value="DNA_polIII_delta"/>
</dbReference>
<comment type="caution">
    <text evidence="11">The sequence shown here is derived from an EMBL/GenBank/DDBJ whole genome shotgun (WGS) entry which is preliminary data.</text>
</comment>
<dbReference type="Proteomes" id="UP000823851">
    <property type="component" value="Unassembled WGS sequence"/>
</dbReference>
<dbReference type="GO" id="GO:0003677">
    <property type="term" value="F:DNA binding"/>
    <property type="evidence" value="ECO:0007669"/>
    <property type="project" value="InterPro"/>
</dbReference>
<organism evidence="11 12">
    <name type="scientific">Candidatus Eisenbergiella stercorigallinarum</name>
    <dbReference type="NCBI Taxonomy" id="2838557"/>
    <lineage>
        <taxon>Bacteria</taxon>
        <taxon>Bacillati</taxon>
        <taxon>Bacillota</taxon>
        <taxon>Clostridia</taxon>
        <taxon>Lachnospirales</taxon>
        <taxon>Lachnospiraceae</taxon>
        <taxon>Eisenbergiella</taxon>
    </lineage>
</organism>
<comment type="catalytic activity">
    <reaction evidence="8">
        <text>DNA(n) + a 2'-deoxyribonucleoside 5'-triphosphate = DNA(n+1) + diphosphate</text>
        <dbReference type="Rhea" id="RHEA:22508"/>
        <dbReference type="Rhea" id="RHEA-COMP:17339"/>
        <dbReference type="Rhea" id="RHEA-COMP:17340"/>
        <dbReference type="ChEBI" id="CHEBI:33019"/>
        <dbReference type="ChEBI" id="CHEBI:61560"/>
        <dbReference type="ChEBI" id="CHEBI:173112"/>
        <dbReference type="EC" id="2.7.7.7"/>
    </reaction>
</comment>
<evidence type="ECO:0000256" key="7">
    <source>
        <dbReference type="ARBA" id="ARBA00034754"/>
    </source>
</evidence>